<keyword evidence="4" id="KW-1003">Cell membrane</keyword>
<comment type="catalytic activity">
    <reaction evidence="1">
        <text>ATP + protein L-histidine = ADP + protein N-phospho-L-histidine.</text>
        <dbReference type="EC" id="2.7.13.3"/>
    </reaction>
</comment>
<organism evidence="16 17">
    <name type="scientific">Cohnella zeiphila</name>
    <dbReference type="NCBI Taxonomy" id="2761120"/>
    <lineage>
        <taxon>Bacteria</taxon>
        <taxon>Bacillati</taxon>
        <taxon>Bacillota</taxon>
        <taxon>Bacilli</taxon>
        <taxon>Bacillales</taxon>
        <taxon>Paenibacillaceae</taxon>
        <taxon>Cohnella</taxon>
    </lineage>
</organism>
<dbReference type="EMBL" id="JACJVO010000032">
    <property type="protein sequence ID" value="MBB6734114.1"/>
    <property type="molecule type" value="Genomic_DNA"/>
</dbReference>
<feature type="coiled-coil region" evidence="12">
    <location>
        <begin position="246"/>
        <end position="280"/>
    </location>
</feature>
<sequence length="501" mass="55821">MTIRARLLIVIPLLVLAANAMIFFLFRSSTLVQGGYDRMLNRILAYKQAVQASDQSLQSLYDYLLDPGPELKAEMTRRSDALRRSGESLRQLGQPPAIVPQATGYMHLIDTLADQERYAAEASATPKEALERYESAEKTADFIREEGQRLVDIDLGVDQPILREIQQENKRMTRLGIAVVAVQTALGVCLALWVSRSVTEPVGRLVRLARHVSEGGTPKELYGAQAQAEAQARAKDELGILTEAFLQMIASLNEAAVRDKERLERERFVKELELRALQGQIQPHFLFNSLNVLSKLALLEGAERTSDLIVSMSRLIRYRLRKLDEPVTLRDELDHVREYAAIQQARFGSLVRFETKIDEAALTAKLPALTVQPLVENAFVHGIADMEAGAEIRLAVVREGSDAVIEVSDNGAGMDEATRRALLRLDYEPAEASREEEKRSESASMSAGLGTRNVFRRLQLFTGRSDAVEIRSAPGQGTTFKIRIPMTFKEEPVDVPLVDRG</sequence>
<comment type="caution">
    <text evidence="16">The sequence shown here is derived from an EMBL/GenBank/DDBJ whole genome shotgun (WGS) entry which is preliminary data.</text>
</comment>
<dbReference type="InterPro" id="IPR036890">
    <property type="entry name" value="HATPase_C_sf"/>
</dbReference>
<evidence type="ECO:0000256" key="3">
    <source>
        <dbReference type="ARBA" id="ARBA00012438"/>
    </source>
</evidence>
<dbReference type="Proteomes" id="UP000564644">
    <property type="component" value="Unassembled WGS sequence"/>
</dbReference>
<dbReference type="RefSeq" id="WP_185131767.1">
    <property type="nucleotide sequence ID" value="NZ_JACJVO010000032.1"/>
</dbReference>
<dbReference type="PANTHER" id="PTHR34220:SF7">
    <property type="entry name" value="SENSOR HISTIDINE KINASE YPDA"/>
    <property type="match status" value="1"/>
</dbReference>
<evidence type="ECO:0000259" key="15">
    <source>
        <dbReference type="PROSITE" id="PS50885"/>
    </source>
</evidence>
<dbReference type="Gene3D" id="3.30.565.10">
    <property type="entry name" value="Histidine kinase-like ATPase, C-terminal domain"/>
    <property type="match status" value="1"/>
</dbReference>
<dbReference type="Pfam" id="PF02518">
    <property type="entry name" value="HATPase_c"/>
    <property type="match status" value="1"/>
</dbReference>
<dbReference type="GO" id="GO:0000155">
    <property type="term" value="F:phosphorelay sensor kinase activity"/>
    <property type="evidence" value="ECO:0007669"/>
    <property type="project" value="InterPro"/>
</dbReference>
<proteinExistence type="predicted"/>
<evidence type="ECO:0000313" key="16">
    <source>
        <dbReference type="EMBL" id="MBB6734114.1"/>
    </source>
</evidence>
<dbReference type="InterPro" id="IPR003660">
    <property type="entry name" value="HAMP_dom"/>
</dbReference>
<keyword evidence="11 13" id="KW-0472">Membrane</keyword>
<dbReference type="InterPro" id="IPR010559">
    <property type="entry name" value="Sig_transdc_His_kin_internal"/>
</dbReference>
<dbReference type="Pfam" id="PF06580">
    <property type="entry name" value="His_kinase"/>
    <property type="match status" value="1"/>
</dbReference>
<evidence type="ECO:0000256" key="2">
    <source>
        <dbReference type="ARBA" id="ARBA00004651"/>
    </source>
</evidence>
<evidence type="ECO:0000256" key="7">
    <source>
        <dbReference type="ARBA" id="ARBA00022741"/>
    </source>
</evidence>
<evidence type="ECO:0000256" key="10">
    <source>
        <dbReference type="ARBA" id="ARBA00023012"/>
    </source>
</evidence>
<dbReference type="GO" id="GO:0005524">
    <property type="term" value="F:ATP binding"/>
    <property type="evidence" value="ECO:0007669"/>
    <property type="project" value="UniProtKB-KW"/>
</dbReference>
<evidence type="ECO:0000256" key="1">
    <source>
        <dbReference type="ARBA" id="ARBA00000085"/>
    </source>
</evidence>
<feature type="domain" description="HAMP" evidence="15">
    <location>
        <begin position="196"/>
        <end position="257"/>
    </location>
</feature>
<dbReference type="SMART" id="SM00304">
    <property type="entry name" value="HAMP"/>
    <property type="match status" value="1"/>
</dbReference>
<evidence type="ECO:0000256" key="8">
    <source>
        <dbReference type="ARBA" id="ARBA00022777"/>
    </source>
</evidence>
<evidence type="ECO:0000256" key="9">
    <source>
        <dbReference type="ARBA" id="ARBA00022840"/>
    </source>
</evidence>
<dbReference type="SUPFAM" id="SSF55874">
    <property type="entry name" value="ATPase domain of HSP90 chaperone/DNA topoisomerase II/histidine kinase"/>
    <property type="match status" value="1"/>
</dbReference>
<keyword evidence="5" id="KW-0597">Phosphoprotein</keyword>
<accession>A0A7X0SS63</accession>
<dbReference type="InterPro" id="IPR050640">
    <property type="entry name" value="Bact_2-comp_sensor_kinase"/>
</dbReference>
<keyword evidence="6" id="KW-0808">Transferase</keyword>
<dbReference type="Pfam" id="PF00672">
    <property type="entry name" value="HAMP"/>
    <property type="match status" value="1"/>
</dbReference>
<reference evidence="16 17" key="1">
    <citation type="submission" date="2020-08" db="EMBL/GenBank/DDBJ databases">
        <title>Cohnella phylogeny.</title>
        <authorList>
            <person name="Dunlap C."/>
        </authorList>
    </citation>
    <scope>NUCLEOTIDE SEQUENCE [LARGE SCALE GENOMIC DNA]</scope>
    <source>
        <strain evidence="16 17">CBP 2801</strain>
    </source>
</reference>
<keyword evidence="12" id="KW-0175">Coiled coil</keyword>
<dbReference type="EC" id="2.7.13.3" evidence="3"/>
<comment type="subcellular location">
    <subcellularLocation>
        <location evidence="2">Cell membrane</location>
        <topology evidence="2">Multi-pass membrane protein</topology>
    </subcellularLocation>
</comment>
<dbReference type="InterPro" id="IPR005467">
    <property type="entry name" value="His_kinase_dom"/>
</dbReference>
<evidence type="ECO:0000256" key="5">
    <source>
        <dbReference type="ARBA" id="ARBA00022553"/>
    </source>
</evidence>
<evidence type="ECO:0000256" key="12">
    <source>
        <dbReference type="SAM" id="Coils"/>
    </source>
</evidence>
<keyword evidence="13" id="KW-0812">Transmembrane</keyword>
<dbReference type="PRINTS" id="PR00344">
    <property type="entry name" value="BCTRLSENSOR"/>
</dbReference>
<evidence type="ECO:0000256" key="13">
    <source>
        <dbReference type="SAM" id="Phobius"/>
    </source>
</evidence>
<keyword evidence="8 16" id="KW-0418">Kinase</keyword>
<feature type="transmembrane region" description="Helical" evidence="13">
    <location>
        <begin position="6"/>
        <end position="26"/>
    </location>
</feature>
<keyword evidence="7" id="KW-0547">Nucleotide-binding</keyword>
<evidence type="ECO:0000256" key="4">
    <source>
        <dbReference type="ARBA" id="ARBA00022475"/>
    </source>
</evidence>
<keyword evidence="9" id="KW-0067">ATP-binding</keyword>
<evidence type="ECO:0000259" key="14">
    <source>
        <dbReference type="PROSITE" id="PS50109"/>
    </source>
</evidence>
<protein>
    <recommendedName>
        <fullName evidence="3">histidine kinase</fullName>
        <ecNumber evidence="3">2.7.13.3</ecNumber>
    </recommendedName>
</protein>
<evidence type="ECO:0000256" key="11">
    <source>
        <dbReference type="ARBA" id="ARBA00023136"/>
    </source>
</evidence>
<dbReference type="InterPro" id="IPR004358">
    <property type="entry name" value="Sig_transdc_His_kin-like_C"/>
</dbReference>
<evidence type="ECO:0000313" key="17">
    <source>
        <dbReference type="Proteomes" id="UP000564644"/>
    </source>
</evidence>
<evidence type="ECO:0000256" key="6">
    <source>
        <dbReference type="ARBA" id="ARBA00022679"/>
    </source>
</evidence>
<keyword evidence="10" id="KW-0902">Two-component regulatory system</keyword>
<dbReference type="Gene3D" id="6.10.340.10">
    <property type="match status" value="1"/>
</dbReference>
<dbReference type="PROSITE" id="PS50109">
    <property type="entry name" value="HIS_KIN"/>
    <property type="match status" value="1"/>
</dbReference>
<name>A0A7X0SS63_9BACL</name>
<dbReference type="AlphaFoldDB" id="A0A7X0SS63"/>
<feature type="domain" description="Histidine kinase" evidence="14">
    <location>
        <begin position="281"/>
        <end position="488"/>
    </location>
</feature>
<keyword evidence="17" id="KW-1185">Reference proteome</keyword>
<dbReference type="GO" id="GO:0005886">
    <property type="term" value="C:plasma membrane"/>
    <property type="evidence" value="ECO:0007669"/>
    <property type="project" value="UniProtKB-SubCell"/>
</dbReference>
<keyword evidence="13" id="KW-1133">Transmembrane helix</keyword>
<dbReference type="InterPro" id="IPR003594">
    <property type="entry name" value="HATPase_dom"/>
</dbReference>
<gene>
    <name evidence="16" type="ORF">H7C18_24635</name>
</gene>
<dbReference type="SMART" id="SM00387">
    <property type="entry name" value="HATPase_c"/>
    <property type="match status" value="1"/>
</dbReference>
<dbReference type="PANTHER" id="PTHR34220">
    <property type="entry name" value="SENSOR HISTIDINE KINASE YPDA"/>
    <property type="match status" value="1"/>
</dbReference>
<dbReference type="PROSITE" id="PS50885">
    <property type="entry name" value="HAMP"/>
    <property type="match status" value="1"/>
</dbReference>